<dbReference type="EMBL" id="WKPO01000008">
    <property type="protein sequence ID" value="MSB48538.1"/>
    <property type="molecule type" value="Genomic_DNA"/>
</dbReference>
<gene>
    <name evidence="2" type="ORF">GKE90_07465</name>
    <name evidence="1" type="ORF">PNE06_04145</name>
</gene>
<comment type="caution">
    <text evidence="2">The sequence shown here is derived from an EMBL/GenBank/DDBJ whole genome shotgun (WGS) entry which is preliminary data.</text>
</comment>
<proteinExistence type="predicted"/>
<evidence type="ECO:0000313" key="3">
    <source>
        <dbReference type="Proteomes" id="UP000429811"/>
    </source>
</evidence>
<organism evidence="2 3">
    <name type="scientific">Flavonifractor plautii</name>
    <name type="common">Fusobacterium plautii</name>
    <dbReference type="NCBI Taxonomy" id="292800"/>
    <lineage>
        <taxon>Bacteria</taxon>
        <taxon>Bacillati</taxon>
        <taxon>Bacillota</taxon>
        <taxon>Clostridia</taxon>
        <taxon>Eubacteriales</taxon>
        <taxon>Oscillospiraceae</taxon>
        <taxon>Flavonifractor</taxon>
    </lineage>
</organism>
<name>A0A6I2RFB9_FLAPL</name>
<dbReference type="Proteomes" id="UP001211173">
    <property type="component" value="Unassembled WGS sequence"/>
</dbReference>
<protein>
    <submittedName>
        <fullName evidence="2">Uncharacterized protein</fullName>
    </submittedName>
</protein>
<reference evidence="2 3" key="1">
    <citation type="journal article" date="2019" name="Nat. Med.">
        <title>A library of human gut bacterial isolates paired with longitudinal multiomics data enables mechanistic microbiome research.</title>
        <authorList>
            <person name="Poyet M."/>
            <person name="Groussin M."/>
            <person name="Gibbons S.M."/>
            <person name="Avila-Pacheco J."/>
            <person name="Jiang X."/>
            <person name="Kearney S.M."/>
            <person name="Perrotta A.R."/>
            <person name="Berdy B."/>
            <person name="Zhao S."/>
            <person name="Lieberman T.D."/>
            <person name="Swanson P.K."/>
            <person name="Smith M."/>
            <person name="Roesemann S."/>
            <person name="Alexander J.E."/>
            <person name="Rich S.A."/>
            <person name="Livny J."/>
            <person name="Vlamakis H."/>
            <person name="Clish C."/>
            <person name="Bullock K."/>
            <person name="Deik A."/>
            <person name="Scott J."/>
            <person name="Pierce K.A."/>
            <person name="Xavier R.J."/>
            <person name="Alm E.J."/>
        </authorList>
    </citation>
    <scope>NUCLEOTIDE SEQUENCE [LARGE SCALE GENOMIC DNA]</scope>
    <source>
        <strain evidence="2 3">BIOML-A5</strain>
    </source>
</reference>
<evidence type="ECO:0000313" key="1">
    <source>
        <dbReference type="EMBL" id="MDB7932258.1"/>
    </source>
</evidence>
<dbReference type="EMBL" id="JAQLWV010000004">
    <property type="protein sequence ID" value="MDB7932258.1"/>
    <property type="molecule type" value="Genomic_DNA"/>
</dbReference>
<dbReference type="RefSeq" id="WP_131971116.1">
    <property type="nucleotide sequence ID" value="NZ_BAABXT010000001.1"/>
</dbReference>
<dbReference type="AlphaFoldDB" id="A0A6I2RFB9"/>
<reference evidence="1" key="2">
    <citation type="submission" date="2023-01" db="EMBL/GenBank/DDBJ databases">
        <title>Human gut microbiome strain richness.</title>
        <authorList>
            <person name="Chen-Liaw A."/>
        </authorList>
    </citation>
    <scope>NUCLEOTIDE SEQUENCE</scope>
    <source>
        <strain evidence="1">1001287st1_F4_1001285I_161205</strain>
    </source>
</reference>
<evidence type="ECO:0000313" key="2">
    <source>
        <dbReference type="EMBL" id="MSB48538.1"/>
    </source>
</evidence>
<sequence>MSLSKARSKEETEEIYELAQFISDYNMRKGSIDERFPPYESAIAMALYDEGYRKTAPRRE</sequence>
<accession>A0A6I2RFB9</accession>
<dbReference type="Proteomes" id="UP000429811">
    <property type="component" value="Unassembled WGS sequence"/>
</dbReference>